<name>A0AAD7IUH5_9AGAR</name>
<protein>
    <submittedName>
        <fullName evidence="2">Uncharacterized protein</fullName>
    </submittedName>
</protein>
<reference evidence="2" key="1">
    <citation type="submission" date="2023-03" db="EMBL/GenBank/DDBJ databases">
        <title>Massive genome expansion in bonnet fungi (Mycena s.s.) driven by repeated elements and novel gene families across ecological guilds.</title>
        <authorList>
            <consortium name="Lawrence Berkeley National Laboratory"/>
            <person name="Harder C.B."/>
            <person name="Miyauchi S."/>
            <person name="Viragh M."/>
            <person name="Kuo A."/>
            <person name="Thoen E."/>
            <person name="Andreopoulos B."/>
            <person name="Lu D."/>
            <person name="Skrede I."/>
            <person name="Drula E."/>
            <person name="Henrissat B."/>
            <person name="Morin E."/>
            <person name="Kohler A."/>
            <person name="Barry K."/>
            <person name="LaButti K."/>
            <person name="Morin E."/>
            <person name="Salamov A."/>
            <person name="Lipzen A."/>
            <person name="Mereny Z."/>
            <person name="Hegedus B."/>
            <person name="Baldrian P."/>
            <person name="Stursova M."/>
            <person name="Weitz H."/>
            <person name="Taylor A."/>
            <person name="Grigoriev I.V."/>
            <person name="Nagy L.G."/>
            <person name="Martin F."/>
            <person name="Kauserud H."/>
        </authorList>
    </citation>
    <scope>NUCLEOTIDE SEQUENCE</scope>
    <source>
        <strain evidence="2">CBHHK188m</strain>
    </source>
</reference>
<dbReference type="Proteomes" id="UP001215280">
    <property type="component" value="Unassembled WGS sequence"/>
</dbReference>
<comment type="caution">
    <text evidence="2">The sequence shown here is derived from an EMBL/GenBank/DDBJ whole genome shotgun (WGS) entry which is preliminary data.</text>
</comment>
<gene>
    <name evidence="2" type="ORF">DFH07DRAFT_549663</name>
</gene>
<evidence type="ECO:0000313" key="2">
    <source>
        <dbReference type="EMBL" id="KAJ7750041.1"/>
    </source>
</evidence>
<evidence type="ECO:0000256" key="1">
    <source>
        <dbReference type="SAM" id="MobiDB-lite"/>
    </source>
</evidence>
<dbReference type="AlphaFoldDB" id="A0AAD7IUH5"/>
<feature type="compositionally biased region" description="Polar residues" evidence="1">
    <location>
        <begin position="238"/>
        <end position="253"/>
    </location>
</feature>
<dbReference type="EMBL" id="JARJLG010000083">
    <property type="protein sequence ID" value="KAJ7750041.1"/>
    <property type="molecule type" value="Genomic_DNA"/>
</dbReference>
<keyword evidence="3" id="KW-1185">Reference proteome</keyword>
<proteinExistence type="predicted"/>
<feature type="region of interest" description="Disordered" evidence="1">
    <location>
        <begin position="230"/>
        <end position="253"/>
    </location>
</feature>
<sequence length="253" mass="28602">MGARLNYTPEHPTIPPHALVRAQIRPDGWKTDRNCPIGDNKVHDRRTKMRWMRRRSGESLHSTANKTVRMHPPSRSVVYAAEQSKRRIGLDGIRWDSKIAALLLLDDSDIRCEGCPCKIQLDVLNSRKFARKVGTWTPRIGAVDRKLFDTVEISHQHSRIRRPENVSGGRNDSLYFGHDVFVAQNGQAPSTPFNPVEKIIRSGTPRKEKTTADSSPTKLLWHINVGTARSPARRKASESSVEGTFQRISLTVQ</sequence>
<evidence type="ECO:0000313" key="3">
    <source>
        <dbReference type="Proteomes" id="UP001215280"/>
    </source>
</evidence>
<accession>A0AAD7IUH5</accession>
<organism evidence="2 3">
    <name type="scientific">Mycena maculata</name>
    <dbReference type="NCBI Taxonomy" id="230809"/>
    <lineage>
        <taxon>Eukaryota</taxon>
        <taxon>Fungi</taxon>
        <taxon>Dikarya</taxon>
        <taxon>Basidiomycota</taxon>
        <taxon>Agaricomycotina</taxon>
        <taxon>Agaricomycetes</taxon>
        <taxon>Agaricomycetidae</taxon>
        <taxon>Agaricales</taxon>
        <taxon>Marasmiineae</taxon>
        <taxon>Mycenaceae</taxon>
        <taxon>Mycena</taxon>
    </lineage>
</organism>